<dbReference type="PROSITE" id="PS51257">
    <property type="entry name" value="PROKAR_LIPOPROTEIN"/>
    <property type="match status" value="1"/>
</dbReference>
<evidence type="ECO:0000256" key="1">
    <source>
        <dbReference type="ARBA" id="ARBA00022729"/>
    </source>
</evidence>
<dbReference type="SMART" id="SM00564">
    <property type="entry name" value="PQQ"/>
    <property type="match status" value="6"/>
</dbReference>
<dbReference type="PANTHER" id="PTHR34512:SF30">
    <property type="entry name" value="OUTER MEMBRANE PROTEIN ASSEMBLY FACTOR BAMB"/>
    <property type="match status" value="1"/>
</dbReference>
<keyword evidence="4" id="KW-0564">Palmitate</keyword>
<keyword evidence="2 4" id="KW-0472">Membrane</keyword>
<dbReference type="InterPro" id="IPR018391">
    <property type="entry name" value="PQQ_b-propeller_rpt"/>
</dbReference>
<evidence type="ECO:0000313" key="7">
    <source>
        <dbReference type="EMBL" id="MBT9431870.1"/>
    </source>
</evidence>
<dbReference type="InterPro" id="IPR015943">
    <property type="entry name" value="WD40/YVTN_repeat-like_dom_sf"/>
</dbReference>
<dbReference type="Gene3D" id="2.130.10.10">
    <property type="entry name" value="YVTN repeat-like/Quinoprotein amine dehydrogenase"/>
    <property type="match status" value="1"/>
</dbReference>
<feature type="chain" id="PRO_5046189509" description="Outer membrane protein assembly factor BamB" evidence="5">
    <location>
        <begin position="24"/>
        <end position="393"/>
    </location>
</feature>
<comment type="caution">
    <text evidence="7">The sequence shown here is derived from an EMBL/GenBank/DDBJ whole genome shotgun (WGS) entry which is preliminary data.</text>
</comment>
<dbReference type="RefSeq" id="WP_215669081.1">
    <property type="nucleotide sequence ID" value="NZ_JAFJYC010000001.1"/>
</dbReference>
<name>A0ABS5YA35_9GAMM</name>
<dbReference type="Proteomes" id="UP000811282">
    <property type="component" value="Unassembled WGS sequence"/>
</dbReference>
<dbReference type="CDD" id="cd10276">
    <property type="entry name" value="BamB_YfgL"/>
    <property type="match status" value="1"/>
</dbReference>
<evidence type="ECO:0000313" key="8">
    <source>
        <dbReference type="Proteomes" id="UP000811282"/>
    </source>
</evidence>
<dbReference type="InterPro" id="IPR002372">
    <property type="entry name" value="PQQ_rpt_dom"/>
</dbReference>
<dbReference type="HAMAP" id="MF_00923">
    <property type="entry name" value="OM_assembly_BamB"/>
    <property type="match status" value="1"/>
</dbReference>
<gene>
    <name evidence="4 7" type="primary">bamB</name>
    <name evidence="7" type="ORF">JZM24_06450</name>
</gene>
<evidence type="ECO:0000259" key="6">
    <source>
        <dbReference type="Pfam" id="PF13360"/>
    </source>
</evidence>
<feature type="domain" description="Pyrrolo-quinoline quinone repeat" evidence="6">
    <location>
        <begin position="331"/>
        <end position="391"/>
    </location>
</feature>
<evidence type="ECO:0000256" key="3">
    <source>
        <dbReference type="ARBA" id="ARBA00023237"/>
    </source>
</evidence>
<keyword evidence="8" id="KW-1185">Reference proteome</keyword>
<feature type="signal peptide" evidence="5">
    <location>
        <begin position="1"/>
        <end position="23"/>
    </location>
</feature>
<comment type="similarity">
    <text evidence="4">Belongs to the BamB family.</text>
</comment>
<dbReference type="InterPro" id="IPR011047">
    <property type="entry name" value="Quinoprotein_ADH-like_sf"/>
</dbReference>
<dbReference type="NCBIfam" id="NF008351">
    <property type="entry name" value="PRK11138.1"/>
    <property type="match status" value="1"/>
</dbReference>
<dbReference type="SUPFAM" id="SSF50998">
    <property type="entry name" value="Quinoprotein alcohol dehydrogenase-like"/>
    <property type="match status" value="1"/>
</dbReference>
<reference evidence="7 8" key="1">
    <citation type="journal article" date="2021" name="Genome Biol. Evol.">
        <title>The evolution of interdependence in a four-way mealybug symbiosis.</title>
        <authorList>
            <person name="Garber A.I."/>
            <person name="Kupper M."/>
            <person name="Laetsch D.R."/>
            <person name="Weldon S.R."/>
            <person name="Ladinsky M.S."/>
            <person name="Bjorkman P.J."/>
            <person name="McCutcheon J.P."/>
        </authorList>
    </citation>
    <scope>NUCLEOTIDE SEQUENCE [LARGE SCALE GENOMIC DNA]</scope>
    <source>
        <strain evidence="7">SOD</strain>
    </source>
</reference>
<comment type="function">
    <text evidence="4">Part of the outer membrane protein assembly complex, which is involved in assembly and insertion of beta-barrel proteins into the outer membrane.</text>
</comment>
<evidence type="ECO:0000256" key="5">
    <source>
        <dbReference type="SAM" id="SignalP"/>
    </source>
</evidence>
<comment type="subunit">
    <text evidence="4">Part of the Bam complex, which is composed of the outer membrane protein BamA, and four lipoproteins BamB, BamC, BamD and BamE.</text>
</comment>
<dbReference type="EMBL" id="JAFJYC010000001">
    <property type="protein sequence ID" value="MBT9431870.1"/>
    <property type="molecule type" value="Genomic_DNA"/>
</dbReference>
<keyword evidence="4" id="KW-0449">Lipoprotein</keyword>
<sequence length="393" mass="41825">MQLRKTMFVGLLSVTLLSGCAWFSGDEDVVTMSPLPKVDNQFQPTTVWSRSVGSGSGEFYSNLHPAWLDARVFAADRRGVVKALDADSGKEIWSTNLSIHTGFFSRNRPAQLSGGVAAAGSRVYVGSELAKVYALDAEDGSVAWEATVAGEALSTPVVSDGVVLIHTSNGMLQALNEADGAVKWTVNLDVPPLTLRGESSPTTAFGAAIVGGDNGRVSAVMINQGQLIWQQRISQPSGATEIARINDVQTTPVVVNGVVYALAYNGNLAALDLRSGQVMWSREIGSVTNLLVDGGRIYLVDQNDRVIAVDTQGGVILLRQSELLHRNLTSPVLYNGYIVTGDSEGYLHWINTDDGRLVAQQKVDSAGLLGAPIVAGDKLIVQAKNGEVYAITR</sequence>
<dbReference type="PANTHER" id="PTHR34512">
    <property type="entry name" value="CELL SURFACE PROTEIN"/>
    <property type="match status" value="1"/>
</dbReference>
<dbReference type="Pfam" id="PF13360">
    <property type="entry name" value="PQQ_2"/>
    <property type="match status" value="2"/>
</dbReference>
<keyword evidence="1 4" id="KW-0732">Signal</keyword>
<keyword evidence="3 4" id="KW-0998">Cell outer membrane</keyword>
<organism evidence="7 8">
    <name type="scientific">Candidatus Sodalis endolongispinus</name>
    <dbReference type="NCBI Taxonomy" id="2812662"/>
    <lineage>
        <taxon>Bacteria</taxon>
        <taxon>Pseudomonadati</taxon>
        <taxon>Pseudomonadota</taxon>
        <taxon>Gammaproteobacteria</taxon>
        <taxon>Enterobacterales</taxon>
        <taxon>Bruguierivoracaceae</taxon>
        <taxon>Sodalis</taxon>
    </lineage>
</organism>
<feature type="domain" description="Pyrrolo-quinoline quinone repeat" evidence="6">
    <location>
        <begin position="78"/>
        <end position="314"/>
    </location>
</feature>
<evidence type="ECO:0000256" key="2">
    <source>
        <dbReference type="ARBA" id="ARBA00023136"/>
    </source>
</evidence>
<protein>
    <recommendedName>
        <fullName evidence="4">Outer membrane protein assembly factor BamB</fullName>
    </recommendedName>
</protein>
<evidence type="ECO:0000256" key="4">
    <source>
        <dbReference type="HAMAP-Rule" id="MF_00923"/>
    </source>
</evidence>
<comment type="subcellular location">
    <subcellularLocation>
        <location evidence="4">Cell outer membrane</location>
        <topology evidence="4">Lipid-anchor</topology>
    </subcellularLocation>
</comment>
<proteinExistence type="inferred from homology"/>
<accession>A0ABS5YA35</accession>
<dbReference type="NCBIfam" id="TIGR03300">
    <property type="entry name" value="assembly_YfgL"/>
    <property type="match status" value="1"/>
</dbReference>
<dbReference type="InterPro" id="IPR017687">
    <property type="entry name" value="BamB"/>
</dbReference>